<comment type="caution">
    <text evidence="1">The sequence shown here is derived from an EMBL/GenBank/DDBJ whole genome shotgun (WGS) entry which is preliminary data.</text>
</comment>
<name>A0AAE1KAI5_9FABA</name>
<dbReference type="Proteomes" id="UP001293593">
    <property type="component" value="Unassembled WGS sequence"/>
</dbReference>
<protein>
    <submittedName>
        <fullName evidence="1">Uncharacterized protein</fullName>
    </submittedName>
</protein>
<dbReference type="EMBL" id="JAWXYG010000006">
    <property type="protein sequence ID" value="KAK4269749.1"/>
    <property type="molecule type" value="Genomic_DNA"/>
</dbReference>
<evidence type="ECO:0000313" key="1">
    <source>
        <dbReference type="EMBL" id="KAK4269749.1"/>
    </source>
</evidence>
<gene>
    <name evidence="1" type="ORF">QN277_022864</name>
</gene>
<sequence>MGDQNHWKLPPDWPFNILACGSKKNKKNDSLRKLIPWNMTLLKLGCKTRQKHPRYIPYKDSLLGFNRIANGGSNVEDEELLYDVLNKEWEMKKLIEEVHALMPHHPMVPVIVDEYGEGCKPWNTSLIITLLEHEGLELICFSCGRYSNCKENCQWTYAKSSKKSLEQLQAPSPIVAKASPTKQTLKGEESFGMWMIVGSSNRARSSRRNYTIGAPSKQGKGLRNVRINKIG</sequence>
<evidence type="ECO:0000313" key="2">
    <source>
        <dbReference type="Proteomes" id="UP001293593"/>
    </source>
</evidence>
<keyword evidence="2" id="KW-1185">Reference proteome</keyword>
<accession>A0AAE1KAI5</accession>
<organism evidence="1 2">
    <name type="scientific">Acacia crassicarpa</name>
    <name type="common">northern wattle</name>
    <dbReference type="NCBI Taxonomy" id="499986"/>
    <lineage>
        <taxon>Eukaryota</taxon>
        <taxon>Viridiplantae</taxon>
        <taxon>Streptophyta</taxon>
        <taxon>Embryophyta</taxon>
        <taxon>Tracheophyta</taxon>
        <taxon>Spermatophyta</taxon>
        <taxon>Magnoliopsida</taxon>
        <taxon>eudicotyledons</taxon>
        <taxon>Gunneridae</taxon>
        <taxon>Pentapetalae</taxon>
        <taxon>rosids</taxon>
        <taxon>fabids</taxon>
        <taxon>Fabales</taxon>
        <taxon>Fabaceae</taxon>
        <taxon>Caesalpinioideae</taxon>
        <taxon>mimosoid clade</taxon>
        <taxon>Acacieae</taxon>
        <taxon>Acacia</taxon>
    </lineage>
</organism>
<proteinExistence type="predicted"/>
<reference evidence="1" key="1">
    <citation type="submission" date="2023-10" db="EMBL/GenBank/DDBJ databases">
        <title>Chromosome-level genome of the transformable northern wattle, Acacia crassicarpa.</title>
        <authorList>
            <person name="Massaro I."/>
            <person name="Sinha N.R."/>
            <person name="Poethig S."/>
            <person name="Leichty A.R."/>
        </authorList>
    </citation>
    <scope>NUCLEOTIDE SEQUENCE</scope>
    <source>
        <strain evidence="1">Acra3RX</strain>
        <tissue evidence="1">Leaf</tissue>
    </source>
</reference>
<dbReference type="AlphaFoldDB" id="A0AAE1KAI5"/>